<comment type="cofactor">
    <cofactor evidence="1">
        <name>pyridoxal 5'-phosphate</name>
        <dbReference type="ChEBI" id="CHEBI:597326"/>
    </cofactor>
</comment>
<keyword evidence="5" id="KW-1185">Reference proteome</keyword>
<dbReference type="SUPFAM" id="SSF53383">
    <property type="entry name" value="PLP-dependent transferases"/>
    <property type="match status" value="1"/>
</dbReference>
<dbReference type="SUPFAM" id="SSF55729">
    <property type="entry name" value="Acyl-CoA N-acyltransferases (Nat)"/>
    <property type="match status" value="1"/>
</dbReference>
<comment type="caution">
    <text evidence="4">The sequence shown here is derived from an EMBL/GenBank/DDBJ whole genome shotgun (WGS) entry which is preliminary data.</text>
</comment>
<dbReference type="GO" id="GO:0004760">
    <property type="term" value="F:L-serine-pyruvate transaminase activity"/>
    <property type="evidence" value="ECO:0007669"/>
    <property type="project" value="TreeGrafter"/>
</dbReference>
<keyword evidence="2" id="KW-0663">Pyridoxal phosphate</keyword>
<dbReference type="Gene3D" id="3.90.1150.10">
    <property type="entry name" value="Aspartate Aminotransferase, domain 1"/>
    <property type="match status" value="1"/>
</dbReference>
<keyword evidence="4" id="KW-0808">Transferase</keyword>
<dbReference type="InterPro" id="IPR054597">
    <property type="entry name" value="FeeM_cat"/>
</dbReference>
<dbReference type="GO" id="GO:0008453">
    <property type="term" value="F:alanine-glyoxylate transaminase activity"/>
    <property type="evidence" value="ECO:0007669"/>
    <property type="project" value="TreeGrafter"/>
</dbReference>
<dbReference type="GO" id="GO:0019265">
    <property type="term" value="P:glycine biosynthetic process, by transamination of glyoxylate"/>
    <property type="evidence" value="ECO:0007669"/>
    <property type="project" value="TreeGrafter"/>
</dbReference>
<evidence type="ECO:0000256" key="1">
    <source>
        <dbReference type="ARBA" id="ARBA00001933"/>
    </source>
</evidence>
<dbReference type="Gene3D" id="3.40.630.30">
    <property type="match status" value="1"/>
</dbReference>
<dbReference type="InterPro" id="IPR015422">
    <property type="entry name" value="PyrdxlP-dep_Trfase_small"/>
</dbReference>
<gene>
    <name evidence="4" type="ORF">KHA97_20990</name>
</gene>
<dbReference type="PANTHER" id="PTHR21152">
    <property type="entry name" value="AMINOTRANSFERASE CLASS V"/>
    <property type="match status" value="1"/>
</dbReference>
<sequence length="531" mass="59159">MSLIYKIATKQSEFEQILKLNYRTFVEEIPQHNENESRTLIDKFHNENKYIVCMKDEQLIGMICVRSNRPFSLDGKIGKVEEHLPVIVENPCEIRLLAVDPQYRNGRAFLGLAQALIRYCLKLGYDAALISGTTREQKLYGQMGFQPFAYLTGDEDAAFQPMYLTKTTFDEGIAGRILKEQVNFLPGPATISESVKAALSASPFSHRSKGFETLLQAVQNKLTTLANAKYVQILHGTGTLANDVVAGQLSLMSGKGLILVNGEFGERLVNHAERFGLDFDIVETEWGTPFRKEHIEEAVKSGVHHWLWAVHCETSTGVLNDIELLKSICESNNLQLSLDCISSIGAVPLNLDGVLFASGVSGKALASYSGLSFVFHNVQVSPNKNLPRYLDLGAYAAADGIPYSQSSNLVTALAEALKRYKSPEVEFDIIEKRYDLIRNGVEEAGLTILSEKSDSANPIMTILLPKEISAKELGDNLYLNGYNLHYESSYLNERNWMQISCINDVGEKDIRKMLSILKGLCMVDREPSIIR</sequence>
<dbReference type="InterPro" id="IPR015424">
    <property type="entry name" value="PyrdxlP-dep_Trfase"/>
</dbReference>
<evidence type="ECO:0000256" key="2">
    <source>
        <dbReference type="ARBA" id="ARBA00022898"/>
    </source>
</evidence>
<protein>
    <submittedName>
        <fullName evidence="4">Aminotransferase class V-fold PLP-dependent enzyme</fullName>
    </submittedName>
</protein>
<dbReference type="GO" id="GO:0016747">
    <property type="term" value="F:acyltransferase activity, transferring groups other than amino-acyl groups"/>
    <property type="evidence" value="ECO:0007669"/>
    <property type="project" value="InterPro"/>
</dbReference>
<dbReference type="InterPro" id="IPR016181">
    <property type="entry name" value="Acyl_CoA_acyltransferase"/>
</dbReference>
<evidence type="ECO:0000313" key="4">
    <source>
        <dbReference type="EMBL" id="MBS4197524.1"/>
    </source>
</evidence>
<dbReference type="PROSITE" id="PS51186">
    <property type="entry name" value="GNAT"/>
    <property type="match status" value="1"/>
</dbReference>
<dbReference type="RefSeq" id="WP_213126748.1">
    <property type="nucleotide sequence ID" value="NZ_JAGYPG010000004.1"/>
</dbReference>
<dbReference type="InterPro" id="IPR015421">
    <property type="entry name" value="PyrdxlP-dep_Trfase_major"/>
</dbReference>
<keyword evidence="4" id="KW-0032">Aminotransferase</keyword>
<dbReference type="AlphaFoldDB" id="A0A942YIZ0"/>
<evidence type="ECO:0000313" key="5">
    <source>
        <dbReference type="Proteomes" id="UP000681414"/>
    </source>
</evidence>
<accession>A0A942YIZ0</accession>
<dbReference type="PANTHER" id="PTHR21152:SF40">
    <property type="entry name" value="ALANINE--GLYOXYLATE AMINOTRANSFERASE"/>
    <property type="match status" value="1"/>
</dbReference>
<dbReference type="EMBL" id="JAGYPG010000004">
    <property type="protein sequence ID" value="MBS4197524.1"/>
    <property type="molecule type" value="Genomic_DNA"/>
</dbReference>
<feature type="domain" description="N-acetyltransferase" evidence="3">
    <location>
        <begin position="3"/>
        <end position="167"/>
    </location>
</feature>
<dbReference type="Pfam" id="PF21926">
    <property type="entry name" value="FeeM"/>
    <property type="match status" value="1"/>
</dbReference>
<evidence type="ECO:0000259" key="3">
    <source>
        <dbReference type="PROSITE" id="PS51186"/>
    </source>
</evidence>
<dbReference type="Gene3D" id="3.40.640.10">
    <property type="entry name" value="Type I PLP-dependent aspartate aminotransferase-like (Major domain)"/>
    <property type="match status" value="1"/>
</dbReference>
<proteinExistence type="predicted"/>
<name>A0A942YIZ0_9BACI</name>
<reference evidence="4 5" key="1">
    <citation type="submission" date="2021-05" db="EMBL/GenBank/DDBJ databases">
        <title>Novel Bacillus species.</title>
        <authorList>
            <person name="Liu G."/>
        </authorList>
    </citation>
    <scope>NUCLEOTIDE SEQUENCE [LARGE SCALE GENOMIC DNA]</scope>
    <source>
        <strain evidence="5">FJAT-49780</strain>
    </source>
</reference>
<dbReference type="InterPro" id="IPR000182">
    <property type="entry name" value="GNAT_dom"/>
</dbReference>
<dbReference type="Proteomes" id="UP000681414">
    <property type="component" value="Unassembled WGS sequence"/>
</dbReference>
<organism evidence="4 5">
    <name type="scientific">Lederbergia citri</name>
    <dbReference type="NCBI Taxonomy" id="2833580"/>
    <lineage>
        <taxon>Bacteria</taxon>
        <taxon>Bacillati</taxon>
        <taxon>Bacillota</taxon>
        <taxon>Bacilli</taxon>
        <taxon>Bacillales</taxon>
        <taxon>Bacillaceae</taxon>
        <taxon>Lederbergia</taxon>
    </lineage>
</organism>
<dbReference type="CDD" id="cd04301">
    <property type="entry name" value="NAT_SF"/>
    <property type="match status" value="1"/>
</dbReference>